<reference evidence="2" key="2">
    <citation type="submission" date="2024-04" db="EMBL/GenBank/DDBJ databases">
        <authorList>
            <person name="Chen Y."/>
            <person name="Shah S."/>
            <person name="Dougan E. K."/>
            <person name="Thang M."/>
            <person name="Chan C."/>
        </authorList>
    </citation>
    <scope>NUCLEOTIDE SEQUENCE [LARGE SCALE GENOMIC DNA]</scope>
</reference>
<accession>A0A9P1G2B4</accession>
<gene>
    <name evidence="1" type="ORF">C1SCF055_LOCUS23324</name>
</gene>
<evidence type="ECO:0000313" key="3">
    <source>
        <dbReference type="Proteomes" id="UP001152797"/>
    </source>
</evidence>
<dbReference type="AlphaFoldDB" id="A0A9P1G2B4"/>
<dbReference type="EMBL" id="CAMXCT020002258">
    <property type="protein sequence ID" value="CAL1150266.1"/>
    <property type="molecule type" value="Genomic_DNA"/>
</dbReference>
<dbReference type="Proteomes" id="UP001152797">
    <property type="component" value="Unassembled WGS sequence"/>
</dbReference>
<dbReference type="EMBL" id="CAMXCT010002258">
    <property type="protein sequence ID" value="CAI3996891.1"/>
    <property type="molecule type" value="Genomic_DNA"/>
</dbReference>
<sequence>MEHPPRLFLGNILWNTTQNQIQQVLDKYKVGMKENSTRNFQRLPVKADLEHKTGGIKLYLSDKKSLMKEFPINAKNRNRLCSPEPSSKGWGKAMLQANMANAAT</sequence>
<organism evidence="1">
    <name type="scientific">Cladocopium goreaui</name>
    <dbReference type="NCBI Taxonomy" id="2562237"/>
    <lineage>
        <taxon>Eukaryota</taxon>
        <taxon>Sar</taxon>
        <taxon>Alveolata</taxon>
        <taxon>Dinophyceae</taxon>
        <taxon>Suessiales</taxon>
        <taxon>Symbiodiniaceae</taxon>
        <taxon>Cladocopium</taxon>
    </lineage>
</organism>
<reference evidence="1" key="1">
    <citation type="submission" date="2022-10" db="EMBL/GenBank/DDBJ databases">
        <authorList>
            <person name="Chen Y."/>
            <person name="Dougan E. K."/>
            <person name="Chan C."/>
            <person name="Rhodes N."/>
            <person name="Thang M."/>
        </authorList>
    </citation>
    <scope>NUCLEOTIDE SEQUENCE</scope>
</reference>
<evidence type="ECO:0000313" key="1">
    <source>
        <dbReference type="EMBL" id="CAI3996891.1"/>
    </source>
</evidence>
<protein>
    <submittedName>
        <fullName evidence="1">Uncharacterized protein</fullName>
    </submittedName>
</protein>
<keyword evidence="3" id="KW-1185">Reference proteome</keyword>
<evidence type="ECO:0000313" key="2">
    <source>
        <dbReference type="EMBL" id="CAL1150266.1"/>
    </source>
</evidence>
<proteinExistence type="predicted"/>
<name>A0A9P1G2B4_9DINO</name>
<comment type="caution">
    <text evidence="1">The sequence shown here is derived from an EMBL/GenBank/DDBJ whole genome shotgun (WGS) entry which is preliminary data.</text>
</comment>
<dbReference type="EMBL" id="CAMXCT030002258">
    <property type="protein sequence ID" value="CAL4784203.1"/>
    <property type="molecule type" value="Genomic_DNA"/>
</dbReference>